<feature type="domain" description="TniQ" evidence="2">
    <location>
        <begin position="40"/>
        <end position="173"/>
    </location>
</feature>
<proteinExistence type="predicted"/>
<dbReference type="EMBL" id="CP046173">
    <property type="protein sequence ID" value="QIS23814.1"/>
    <property type="molecule type" value="Genomic_DNA"/>
</dbReference>
<reference evidence="3 4" key="1">
    <citation type="journal article" date="2019" name="ACS Chem. Biol.">
        <title>Identification and Mobilization of a Cryptic Antibiotic Biosynthesis Gene Locus from a Human-Pathogenic Nocardia Isolate.</title>
        <authorList>
            <person name="Herisse M."/>
            <person name="Ishida K."/>
            <person name="Porter J.L."/>
            <person name="Howden B."/>
            <person name="Hertweck C."/>
            <person name="Stinear T.P."/>
            <person name="Pidot S.J."/>
        </authorList>
    </citation>
    <scope>NUCLEOTIDE SEQUENCE [LARGE SCALE GENOMIC DNA]</scope>
    <source>
        <strain evidence="3 4">AUSMDU00012715</strain>
    </source>
</reference>
<dbReference type="Proteomes" id="UP000500953">
    <property type="component" value="Chromosome"/>
</dbReference>
<name>A0A6G9ZEE4_9NOCA</name>
<accession>A0A6G9ZEE4</accession>
<dbReference type="Pfam" id="PF06527">
    <property type="entry name" value="TniQ"/>
    <property type="match status" value="1"/>
</dbReference>
<evidence type="ECO:0000313" key="4">
    <source>
        <dbReference type="Proteomes" id="UP000500953"/>
    </source>
</evidence>
<evidence type="ECO:0000313" key="3">
    <source>
        <dbReference type="EMBL" id="QIS23814.1"/>
    </source>
</evidence>
<feature type="region of interest" description="Disordered" evidence="1">
    <location>
        <begin position="1"/>
        <end position="24"/>
    </location>
</feature>
<gene>
    <name evidence="3" type="ORF">F6W96_41540</name>
</gene>
<dbReference type="AlphaFoldDB" id="A0A6G9ZEE4"/>
<sequence length="593" mass="65337">MQANPAAPQPDRPRGRPATGQTWRPGLREVPVGYDIGRWPLRVPRVPGEGLEGWLLRLAHRYGIHPRAVLQSAGIHLAPQRIPRLAVALASHLERLGALWGVGSETLGDHYDPLTATLRQARHRRLTVALGLQPEEQHPGSRWCPRCLGKTGTWQETWSDPLHVVCIDHRLKLLDYCPGCRTTPFGTPTWLTSTDAVNHCAGFREVETVGRYRSRCAIPLDRIEAETATPTEVYGQRRLFDYLSAAHHDPHQHIAACGIATPTDIAVQAALELIDNLAGRIPSPATHSDQIRYAITAAIYVLDQRSPHAAIQAGHRVGAFKASDGPAVPLGPASLVRRRPRNALLITAMLSQLGDQISPPSRLMFRHGSDSPFYPDGWSHEATTPLHATQNRPALSMASIPQLLWPGALSGIDSDELDLHTPVGRAAASLALARYATDRPWKVIATGLGLPGSAARQCRAHWRRIDRIGCWPEYLAAIDQLFHQLHDRPPPIDYHRRRVIDIAIYNTAAQKVLATKPNESWRTRATLVRAYWHVSTGSSLHFAPATIRGADAYVLRHAESIGDEQPQLLAAMHRSVGNLLPGYACGPLSWQPP</sequence>
<evidence type="ECO:0000259" key="2">
    <source>
        <dbReference type="Pfam" id="PF06527"/>
    </source>
</evidence>
<organism evidence="3 4">
    <name type="scientific">Nocardia terpenica</name>
    <dbReference type="NCBI Taxonomy" id="455432"/>
    <lineage>
        <taxon>Bacteria</taxon>
        <taxon>Bacillati</taxon>
        <taxon>Actinomycetota</taxon>
        <taxon>Actinomycetes</taxon>
        <taxon>Mycobacteriales</taxon>
        <taxon>Nocardiaceae</taxon>
        <taxon>Nocardia</taxon>
    </lineage>
</organism>
<protein>
    <recommendedName>
        <fullName evidence="2">TniQ domain-containing protein</fullName>
    </recommendedName>
</protein>
<evidence type="ECO:0000256" key="1">
    <source>
        <dbReference type="SAM" id="MobiDB-lite"/>
    </source>
</evidence>
<dbReference type="InterPro" id="IPR009492">
    <property type="entry name" value="TniQ"/>
</dbReference>